<dbReference type="Proteomes" id="UP000060787">
    <property type="component" value="Chromosome"/>
</dbReference>
<dbReference type="AlphaFoldDB" id="A0A0S2FED6"/>
<dbReference type="eggNOG" id="COG2910">
    <property type="taxonomic scope" value="Bacteria"/>
</dbReference>
<dbReference type="STRING" id="84531.LA76x_3768"/>
<keyword evidence="3" id="KW-1185">Reference proteome</keyword>
<protein>
    <submittedName>
        <fullName evidence="2">NAD-dependent epimerase/dehydratase</fullName>
    </submittedName>
</protein>
<feature type="domain" description="NAD(P)-binding" evidence="1">
    <location>
        <begin position="7"/>
        <end position="203"/>
    </location>
</feature>
<dbReference type="PATRIC" id="fig|84531.8.peg.3785"/>
<evidence type="ECO:0000313" key="3">
    <source>
        <dbReference type="Proteomes" id="UP000060787"/>
    </source>
</evidence>
<evidence type="ECO:0000259" key="1">
    <source>
        <dbReference type="Pfam" id="PF13460"/>
    </source>
</evidence>
<dbReference type="KEGG" id="lab:LA76x_3768"/>
<dbReference type="RefSeq" id="WP_057918800.1">
    <property type="nucleotide sequence ID" value="NZ_CP011129.1"/>
</dbReference>
<dbReference type="InterPro" id="IPR016040">
    <property type="entry name" value="NAD(P)-bd_dom"/>
</dbReference>
<name>A0A0S2FED6_LYSAN</name>
<proteinExistence type="predicted"/>
<accession>A0A0S2FED6</accession>
<dbReference type="EMBL" id="CP011129">
    <property type="protein sequence ID" value="ALN81890.1"/>
    <property type="molecule type" value="Genomic_DNA"/>
</dbReference>
<dbReference type="SUPFAM" id="SSF51735">
    <property type="entry name" value="NAD(P)-binding Rossmann-fold domains"/>
    <property type="match status" value="1"/>
</dbReference>
<gene>
    <name evidence="2" type="ORF">LA76x_3768</name>
</gene>
<dbReference type="PANTHER" id="PTHR43355">
    <property type="entry name" value="FLAVIN REDUCTASE (NADPH)"/>
    <property type="match status" value="1"/>
</dbReference>
<dbReference type="GO" id="GO:0016646">
    <property type="term" value="F:oxidoreductase activity, acting on the CH-NH group of donors, NAD or NADP as acceptor"/>
    <property type="evidence" value="ECO:0007669"/>
    <property type="project" value="TreeGrafter"/>
</dbReference>
<dbReference type="InterPro" id="IPR051606">
    <property type="entry name" value="Polyketide_Oxido-like"/>
</dbReference>
<dbReference type="CDD" id="cd05244">
    <property type="entry name" value="BVR-B_like_SDR_a"/>
    <property type="match status" value="1"/>
</dbReference>
<dbReference type="Pfam" id="PF13460">
    <property type="entry name" value="NAD_binding_10"/>
    <property type="match status" value="1"/>
</dbReference>
<evidence type="ECO:0000313" key="2">
    <source>
        <dbReference type="EMBL" id="ALN81890.1"/>
    </source>
</evidence>
<dbReference type="Gene3D" id="3.40.50.720">
    <property type="entry name" value="NAD(P)-binding Rossmann-like Domain"/>
    <property type="match status" value="1"/>
</dbReference>
<organism evidence="2 3">
    <name type="scientific">Lysobacter antibioticus</name>
    <dbReference type="NCBI Taxonomy" id="84531"/>
    <lineage>
        <taxon>Bacteria</taxon>
        <taxon>Pseudomonadati</taxon>
        <taxon>Pseudomonadota</taxon>
        <taxon>Gammaproteobacteria</taxon>
        <taxon>Lysobacterales</taxon>
        <taxon>Lysobacteraceae</taxon>
        <taxon>Lysobacter</taxon>
    </lineage>
</organism>
<sequence>MNIVLIGATGYVGRALLQEALQRGHRVTAVARDTSSLQAHDGLTAKPASIDGEAAASATIAALARGHDAVIASYNAGGWKNPNVGRDTVAGYTRIVEGLKQAGVPRLLVVGGAGSLEIAPGQQVLDQPGFPAEYRDGAEAMRTVLATLREENSLDWSFLSPAAHLVPGERSGRYRVGGDQLLVDDKGESNISVQDYAVALIDELEQPAHSRKRFTVAY</sequence>
<dbReference type="InterPro" id="IPR036291">
    <property type="entry name" value="NAD(P)-bd_dom_sf"/>
</dbReference>
<dbReference type="PANTHER" id="PTHR43355:SF2">
    <property type="entry name" value="FLAVIN REDUCTASE (NADPH)"/>
    <property type="match status" value="1"/>
</dbReference>
<reference evidence="2 3" key="1">
    <citation type="journal article" date="2015" name="BMC Genomics">
        <title>Comparative genomics and metabolic profiling of the genus Lysobacter.</title>
        <authorList>
            <person name="de Bruijn I."/>
            <person name="Cheng X."/>
            <person name="de Jager V."/>
            <person name="Exposito R.G."/>
            <person name="Watrous J."/>
            <person name="Patel N."/>
            <person name="Postma J."/>
            <person name="Dorrestein P.C."/>
            <person name="Kobayashi D."/>
            <person name="Raaijmakers J.M."/>
        </authorList>
    </citation>
    <scope>NUCLEOTIDE SEQUENCE [LARGE SCALE GENOMIC DNA]</scope>
    <source>
        <strain evidence="2 3">76</strain>
    </source>
</reference>